<dbReference type="InterPro" id="IPR017896">
    <property type="entry name" value="4Fe4S_Fe-S-bd"/>
</dbReference>
<dbReference type="RefSeq" id="WP_366924704.1">
    <property type="nucleotide sequence ID" value="NZ_CP121694.1"/>
</dbReference>
<feature type="domain" description="4Fe-4S ferredoxin-type" evidence="1">
    <location>
        <begin position="8"/>
        <end position="36"/>
    </location>
</feature>
<protein>
    <recommendedName>
        <fullName evidence="1">4Fe-4S ferredoxin-type domain-containing protein</fullName>
    </recommendedName>
</protein>
<feature type="domain" description="4Fe-4S ferredoxin-type" evidence="1">
    <location>
        <begin position="52"/>
        <end position="83"/>
    </location>
</feature>
<gene>
    <name evidence="2" type="ORF">MFMK1_001698</name>
</gene>
<reference evidence="2 3" key="1">
    <citation type="submission" date="2023-04" db="EMBL/GenBank/DDBJ databases">
        <authorList>
            <person name="Hsu D."/>
        </authorList>
    </citation>
    <scope>NUCLEOTIDE SEQUENCE [LARGE SCALE GENOMIC DNA]</scope>
    <source>
        <strain evidence="2 3">MK1</strain>
    </source>
</reference>
<accession>A0AAU0UNW4</accession>
<sequence>MANQVKSVRIAVEEENCCGCMQCMMMCAATWSVEQTLSSSHIEVSRNGEDLYRFNISFDGNCRAGCQLCARWCAYGALTRVGEVS</sequence>
<evidence type="ECO:0000259" key="1">
    <source>
        <dbReference type="PROSITE" id="PS51379"/>
    </source>
</evidence>
<dbReference type="EMBL" id="CP121694">
    <property type="protein sequence ID" value="WRO21877.1"/>
    <property type="molecule type" value="Genomic_DNA"/>
</dbReference>
<name>A0AAU0UNW4_9FIRM</name>
<organism evidence="2 3">
    <name type="scientific">Metallumcola ferriviriculae</name>
    <dbReference type="NCBI Taxonomy" id="3039180"/>
    <lineage>
        <taxon>Bacteria</taxon>
        <taxon>Bacillati</taxon>
        <taxon>Bacillota</taxon>
        <taxon>Clostridia</taxon>
        <taxon>Neomoorellales</taxon>
        <taxon>Desulfitibacteraceae</taxon>
        <taxon>Metallumcola</taxon>
    </lineage>
</organism>
<dbReference type="SUPFAM" id="SSF54862">
    <property type="entry name" value="4Fe-4S ferredoxins"/>
    <property type="match status" value="1"/>
</dbReference>
<dbReference type="Gene3D" id="3.30.70.20">
    <property type="match status" value="1"/>
</dbReference>
<dbReference type="KEGG" id="dbc:MFMK1_001698"/>
<dbReference type="PROSITE" id="PS51379">
    <property type="entry name" value="4FE4S_FER_2"/>
    <property type="match status" value="2"/>
</dbReference>
<evidence type="ECO:0000313" key="3">
    <source>
        <dbReference type="Proteomes" id="UP001329915"/>
    </source>
</evidence>
<evidence type="ECO:0000313" key="2">
    <source>
        <dbReference type="EMBL" id="WRO21877.1"/>
    </source>
</evidence>
<dbReference type="AlphaFoldDB" id="A0AAU0UNW4"/>
<proteinExistence type="predicted"/>
<dbReference type="Proteomes" id="UP001329915">
    <property type="component" value="Chromosome"/>
</dbReference>
<keyword evidence="3" id="KW-1185">Reference proteome</keyword>